<sequence>VVDKIDAFGPTSIVCYGIGPVSRYQVPQYQLALVLLLRDRLKTKVESVWIFDPCDTDLDNEVYRYFGLNPIASNENGRRKVNERTLFYMPHCEEFLYDNVWAANWTIEGNGIENLSFFIYKYLDITLFPSQTAKTAKPWYNRHNPFNDLCFYRLKSNDDGSPVYRDWNEDQVREFREIL</sequence>
<dbReference type="Proteomes" id="UP001145114">
    <property type="component" value="Unassembled WGS sequence"/>
</dbReference>
<name>A0ACC1HD60_9FUNG</name>
<feature type="non-terminal residue" evidence="1">
    <location>
        <position position="1"/>
    </location>
</feature>
<evidence type="ECO:0000313" key="1">
    <source>
        <dbReference type="EMBL" id="KAJ1673920.1"/>
    </source>
</evidence>
<protein>
    <submittedName>
        <fullName evidence="1">Sensitivity to red-light reduced protein</fullName>
    </submittedName>
</protein>
<evidence type="ECO:0000313" key="2">
    <source>
        <dbReference type="Proteomes" id="UP001145114"/>
    </source>
</evidence>
<reference evidence="1" key="1">
    <citation type="submission" date="2022-06" db="EMBL/GenBank/DDBJ databases">
        <title>Phylogenomic reconstructions and comparative analyses of Kickxellomycotina fungi.</title>
        <authorList>
            <person name="Reynolds N.K."/>
            <person name="Stajich J.E."/>
            <person name="Barry K."/>
            <person name="Grigoriev I.V."/>
            <person name="Crous P."/>
            <person name="Smith M.E."/>
        </authorList>
    </citation>
    <scope>NUCLEOTIDE SEQUENCE</scope>
    <source>
        <strain evidence="1">RSA 2271</strain>
    </source>
</reference>
<dbReference type="EMBL" id="JAMZIH010006439">
    <property type="protein sequence ID" value="KAJ1673920.1"/>
    <property type="molecule type" value="Genomic_DNA"/>
</dbReference>
<comment type="caution">
    <text evidence="1">The sequence shown here is derived from an EMBL/GenBank/DDBJ whole genome shotgun (WGS) entry which is preliminary data.</text>
</comment>
<accession>A0ACC1HD60</accession>
<proteinExistence type="predicted"/>
<organism evidence="1 2">
    <name type="scientific">Spiromyces aspiralis</name>
    <dbReference type="NCBI Taxonomy" id="68401"/>
    <lineage>
        <taxon>Eukaryota</taxon>
        <taxon>Fungi</taxon>
        <taxon>Fungi incertae sedis</taxon>
        <taxon>Zoopagomycota</taxon>
        <taxon>Kickxellomycotina</taxon>
        <taxon>Kickxellomycetes</taxon>
        <taxon>Kickxellales</taxon>
        <taxon>Kickxellaceae</taxon>
        <taxon>Spiromyces</taxon>
    </lineage>
</organism>
<keyword evidence="2" id="KW-1185">Reference proteome</keyword>
<gene>
    <name evidence="1" type="primary">SRR1</name>
    <name evidence="1" type="ORF">EV182_004312</name>
</gene>